<evidence type="ECO:0000313" key="1">
    <source>
        <dbReference type="EMBL" id="KDP36534.1"/>
    </source>
</evidence>
<sequence length="197" mass="21323">MRHGNSGDNTFAAGEWFDQLPERVQEHVREITITSIDFATITELPSGGWSMVFNDRMRTLDCPAAAIERQAHKRGPGLRAPDTAVVVGTLEHGPSASFDFILDRTGQTTQGMLDTSLVSQYRMSPLGCTHAAHLKLAVTRLSDEHVSRASMGPSNGRGRGMQYGGCVGRGVGCRQLVIKEAEEASSEDSEETVSNMS</sequence>
<dbReference type="Proteomes" id="UP000027138">
    <property type="component" value="Unassembled WGS sequence"/>
</dbReference>
<protein>
    <submittedName>
        <fullName evidence="1">Uncharacterized protein</fullName>
    </submittedName>
</protein>
<accession>A0A067KXF6</accession>
<proteinExistence type="predicted"/>
<dbReference type="EMBL" id="KK914428">
    <property type="protein sequence ID" value="KDP36534.1"/>
    <property type="molecule type" value="Genomic_DNA"/>
</dbReference>
<evidence type="ECO:0000313" key="2">
    <source>
        <dbReference type="Proteomes" id="UP000027138"/>
    </source>
</evidence>
<reference evidence="1 2" key="1">
    <citation type="journal article" date="2014" name="PLoS ONE">
        <title>Global Analysis of Gene Expression Profiles in Physic Nut (Jatropha curcas L.) Seedlings Exposed to Salt Stress.</title>
        <authorList>
            <person name="Zhang L."/>
            <person name="Zhang C."/>
            <person name="Wu P."/>
            <person name="Chen Y."/>
            <person name="Li M."/>
            <person name="Jiang H."/>
            <person name="Wu G."/>
        </authorList>
    </citation>
    <scope>NUCLEOTIDE SEQUENCE [LARGE SCALE GENOMIC DNA]</scope>
    <source>
        <strain evidence="2">cv. GZQX0401</strain>
        <tissue evidence="1">Young leaves</tissue>
    </source>
</reference>
<dbReference type="AlphaFoldDB" id="A0A067KXF6"/>
<keyword evidence="2" id="KW-1185">Reference proteome</keyword>
<organism evidence="1 2">
    <name type="scientific">Jatropha curcas</name>
    <name type="common">Barbados nut</name>
    <dbReference type="NCBI Taxonomy" id="180498"/>
    <lineage>
        <taxon>Eukaryota</taxon>
        <taxon>Viridiplantae</taxon>
        <taxon>Streptophyta</taxon>
        <taxon>Embryophyta</taxon>
        <taxon>Tracheophyta</taxon>
        <taxon>Spermatophyta</taxon>
        <taxon>Magnoliopsida</taxon>
        <taxon>eudicotyledons</taxon>
        <taxon>Gunneridae</taxon>
        <taxon>Pentapetalae</taxon>
        <taxon>rosids</taxon>
        <taxon>fabids</taxon>
        <taxon>Malpighiales</taxon>
        <taxon>Euphorbiaceae</taxon>
        <taxon>Crotonoideae</taxon>
        <taxon>Jatropheae</taxon>
        <taxon>Jatropha</taxon>
    </lineage>
</organism>
<name>A0A067KXF6_JATCU</name>
<gene>
    <name evidence="1" type="ORF">JCGZ_08871</name>
</gene>